<dbReference type="SUPFAM" id="SSF52402">
    <property type="entry name" value="Adenine nucleotide alpha hydrolases-like"/>
    <property type="match status" value="2"/>
</dbReference>
<dbReference type="Proteomes" id="UP000831327">
    <property type="component" value="Chromosome"/>
</dbReference>
<dbReference type="PANTHER" id="PTHR46268:SF15">
    <property type="entry name" value="UNIVERSAL STRESS PROTEIN HP_0031"/>
    <property type="match status" value="1"/>
</dbReference>
<keyword evidence="4" id="KW-1185">Reference proteome</keyword>
<dbReference type="RefSeq" id="WP_244457255.1">
    <property type="nucleotide sequence ID" value="NZ_AP025637.1"/>
</dbReference>
<proteinExistence type="inferred from homology"/>
<dbReference type="PANTHER" id="PTHR46268">
    <property type="entry name" value="STRESS RESPONSE PROTEIN NHAX"/>
    <property type="match status" value="1"/>
</dbReference>
<evidence type="ECO:0000313" key="4">
    <source>
        <dbReference type="Proteomes" id="UP000831327"/>
    </source>
</evidence>
<protein>
    <submittedName>
        <fullName evidence="3">Universal stress protein A</fullName>
    </submittedName>
</protein>
<dbReference type="PRINTS" id="PR01438">
    <property type="entry name" value="UNVRSLSTRESS"/>
</dbReference>
<organism evidence="3 4">
    <name type="scientific">Roseomonas fluvialis</name>
    <dbReference type="NCBI Taxonomy" id="1750527"/>
    <lineage>
        <taxon>Bacteria</taxon>
        <taxon>Pseudomonadati</taxon>
        <taxon>Pseudomonadota</taxon>
        <taxon>Alphaproteobacteria</taxon>
        <taxon>Acetobacterales</taxon>
        <taxon>Roseomonadaceae</taxon>
        <taxon>Roseomonas</taxon>
    </lineage>
</organism>
<dbReference type="InterPro" id="IPR006015">
    <property type="entry name" value="Universal_stress_UspA"/>
</dbReference>
<reference evidence="3 4" key="1">
    <citation type="journal article" date="2016" name="Microbes Environ.">
        <title>Phylogenetically diverse aerobic anoxygenic phototrophic bacteria isolated from epilithic biofilms in Tama river, Japan.</title>
        <authorList>
            <person name="Hirose S."/>
            <person name="Matsuura K."/>
            <person name="Haruta S."/>
        </authorList>
    </citation>
    <scope>NUCLEOTIDE SEQUENCE [LARGE SCALE GENOMIC DNA]</scope>
    <source>
        <strain evidence="3 4">S08</strain>
    </source>
</reference>
<accession>A0ABN6P9A2</accession>
<feature type="domain" description="UspA" evidence="2">
    <location>
        <begin position="211"/>
        <end position="278"/>
    </location>
</feature>
<dbReference type="CDD" id="cd00293">
    <property type="entry name" value="USP-like"/>
    <property type="match status" value="1"/>
</dbReference>
<evidence type="ECO:0000256" key="1">
    <source>
        <dbReference type="ARBA" id="ARBA00008791"/>
    </source>
</evidence>
<dbReference type="Gene3D" id="3.40.50.12370">
    <property type="match status" value="1"/>
</dbReference>
<dbReference type="Pfam" id="PF00582">
    <property type="entry name" value="Usp"/>
    <property type="match status" value="1"/>
</dbReference>
<comment type="similarity">
    <text evidence="1">Belongs to the universal stress protein A family.</text>
</comment>
<dbReference type="InterPro" id="IPR006016">
    <property type="entry name" value="UspA"/>
</dbReference>
<sequence length="280" mass="28794">MALNDVLVHLDSTPQAATRLAVAADVARRHQAHLTGLFVVDVSPPIMGAADAGSGAVLAGLIDAMRADAIEAAGKVEATFHEALRREGIAGEWRAPEGSTAELVSLHARYADLVVLGQADAAGAPAGAAVLAATIFDSGRPVLVIPYAGSFASVGQRVLIGWNAGREATRAVHDALPLLAQAASVTISAVNPRIGLGAHGEQPGADIARHLARHGVTVTVEHTVAPEIGAADILLNRASELSADLLVVGAYGHSRLREFLLGGVTRSLLHQMTVPVLLSH</sequence>
<name>A0ABN6P9A2_9PROT</name>
<evidence type="ECO:0000259" key="2">
    <source>
        <dbReference type="Pfam" id="PF00582"/>
    </source>
</evidence>
<evidence type="ECO:0000313" key="3">
    <source>
        <dbReference type="EMBL" id="BDG75165.1"/>
    </source>
</evidence>
<gene>
    <name evidence="3" type="ORF">Rmf_50940</name>
</gene>
<dbReference type="EMBL" id="AP025637">
    <property type="protein sequence ID" value="BDG75165.1"/>
    <property type="molecule type" value="Genomic_DNA"/>
</dbReference>